<evidence type="ECO:0000256" key="2">
    <source>
        <dbReference type="ARBA" id="ARBA00023239"/>
    </source>
</evidence>
<dbReference type="SMART" id="SM01007">
    <property type="entry name" value="Aldolase_II"/>
    <property type="match status" value="1"/>
</dbReference>
<dbReference type="PANTHER" id="PTHR22789">
    <property type="entry name" value="FUCULOSE PHOSPHATE ALDOLASE"/>
    <property type="match status" value="1"/>
</dbReference>
<dbReference type="InterPro" id="IPR050197">
    <property type="entry name" value="Aldolase_class_II_sugar_metab"/>
</dbReference>
<feature type="domain" description="Class II aldolase/adducin N-terminal" evidence="3">
    <location>
        <begin position="8"/>
        <end position="182"/>
    </location>
</feature>
<reference evidence="4 5" key="2">
    <citation type="journal article" date="2016" name="Genome Announc.">
        <title>Draft Genome Sequence of Oceanobacillus picturae Heshi-B3, Isolated from Fermented Rice Bran in a Traditional Japanese Seafood Dish.</title>
        <authorList>
            <person name="Akuzawa S."/>
            <person name="Nagaoka J."/>
            <person name="Kanekatsu M."/>
            <person name="Kanesaki Y."/>
            <person name="Suzuki T."/>
        </authorList>
    </citation>
    <scope>NUCLEOTIDE SEQUENCE [LARGE SCALE GENOMIC DNA]</scope>
    <source>
        <strain evidence="4 5">Heshi-B3</strain>
    </source>
</reference>
<dbReference type="EMBL" id="BBXV01000030">
    <property type="protein sequence ID" value="GAQ18683.1"/>
    <property type="molecule type" value="Genomic_DNA"/>
</dbReference>
<dbReference type="InterPro" id="IPR001303">
    <property type="entry name" value="Aldolase_II/adducin_N"/>
</dbReference>
<organism evidence="4 5">
    <name type="scientific">Oceanobacillus picturae</name>
    <dbReference type="NCBI Taxonomy" id="171693"/>
    <lineage>
        <taxon>Bacteria</taxon>
        <taxon>Bacillati</taxon>
        <taxon>Bacillota</taxon>
        <taxon>Bacilli</taxon>
        <taxon>Bacillales</taxon>
        <taxon>Bacillaceae</taxon>
        <taxon>Oceanobacillus</taxon>
    </lineage>
</organism>
<dbReference type="InterPro" id="IPR036409">
    <property type="entry name" value="Aldolase_II/adducin_N_sf"/>
</dbReference>
<dbReference type="Proteomes" id="UP000052946">
    <property type="component" value="Unassembled WGS sequence"/>
</dbReference>
<dbReference type="AlphaFoldDB" id="A0A0U9H8F9"/>
<gene>
    <name evidence="4" type="ORF">OPHB3_2624</name>
</gene>
<dbReference type="PANTHER" id="PTHR22789:SF0">
    <property type="entry name" value="3-OXO-TETRONATE 4-PHOSPHATE DECARBOXYLASE-RELATED"/>
    <property type="match status" value="1"/>
</dbReference>
<evidence type="ECO:0000313" key="4">
    <source>
        <dbReference type="EMBL" id="GAQ18683.1"/>
    </source>
</evidence>
<keyword evidence="2" id="KW-0456">Lyase</keyword>
<dbReference type="Pfam" id="PF00596">
    <property type="entry name" value="Aldolase_II"/>
    <property type="match status" value="1"/>
</dbReference>
<evidence type="ECO:0000256" key="1">
    <source>
        <dbReference type="ARBA" id="ARBA00022723"/>
    </source>
</evidence>
<name>A0A0U9H8F9_9BACI</name>
<reference evidence="5" key="1">
    <citation type="submission" date="2015-07" db="EMBL/GenBank/DDBJ databases">
        <title>Draft Genome Sequence of Oceanobacillus picturae Heshi-B3 that Was Isolated from Fermented Rice Bran with Aging Salted Mackerel, Which Was Named Heshiko as Traditional Fermented Seafood in Japan.</title>
        <authorList>
            <person name="Akuzawa S."/>
            <person name="Nakagawa J."/>
            <person name="Kanekatsu T."/>
            <person name="Kanesaki Y."/>
            <person name="Suzuki T."/>
        </authorList>
    </citation>
    <scope>NUCLEOTIDE SEQUENCE [LARGE SCALE GENOMIC DNA]</scope>
    <source>
        <strain evidence="5">Heshi-B3</strain>
    </source>
</reference>
<comment type="caution">
    <text evidence="4">The sequence shown here is derived from an EMBL/GenBank/DDBJ whole genome shotgun (WGS) entry which is preliminary data.</text>
</comment>
<dbReference type="GO" id="GO:0019323">
    <property type="term" value="P:pentose catabolic process"/>
    <property type="evidence" value="ECO:0007669"/>
    <property type="project" value="TreeGrafter"/>
</dbReference>
<accession>A0A0U9H8F9</accession>
<dbReference type="RefSeq" id="WP_058950613.1">
    <property type="nucleotide sequence ID" value="NZ_BBXV01000030.1"/>
</dbReference>
<protein>
    <submittedName>
        <fullName evidence="4">L-fuculose phosphate aldolase</fullName>
    </submittedName>
</protein>
<evidence type="ECO:0000313" key="5">
    <source>
        <dbReference type="Proteomes" id="UP000052946"/>
    </source>
</evidence>
<proteinExistence type="predicted"/>
<evidence type="ECO:0000259" key="3">
    <source>
        <dbReference type="SMART" id="SM01007"/>
    </source>
</evidence>
<keyword evidence="1" id="KW-0479">Metal-binding</keyword>
<dbReference type="GO" id="GO:0046872">
    <property type="term" value="F:metal ion binding"/>
    <property type="evidence" value="ECO:0007669"/>
    <property type="project" value="UniProtKB-KW"/>
</dbReference>
<dbReference type="GO" id="GO:0005829">
    <property type="term" value="C:cytosol"/>
    <property type="evidence" value="ECO:0007669"/>
    <property type="project" value="TreeGrafter"/>
</dbReference>
<sequence length="215" mass="24233">MDRLELVKDLQNTGVFMMDNDLAWGTAGNISARVSEDQFYVSASGTYLGEMDISDFSLCSDDGLVEGKKPSKEHIMHQNIYKERPEINAILHASPFYSTLIANTDMAIPSNYFVEAMYYLEKIVRIPYEHPGSLGLADAVKEKAKLGNVMLLENHGVIVYDTSLKEARMALQTLEYTCRMHIQAMQSGIKINGLSEDTVNDFLYNAGYKPVRKWD</sequence>
<dbReference type="OrthoDB" id="9794581at2"/>
<dbReference type="SUPFAM" id="SSF53639">
    <property type="entry name" value="AraD/HMP-PK domain-like"/>
    <property type="match status" value="1"/>
</dbReference>
<dbReference type="GO" id="GO:0016832">
    <property type="term" value="F:aldehyde-lyase activity"/>
    <property type="evidence" value="ECO:0007669"/>
    <property type="project" value="TreeGrafter"/>
</dbReference>
<dbReference type="Gene3D" id="3.40.225.10">
    <property type="entry name" value="Class II aldolase/adducin N-terminal domain"/>
    <property type="match status" value="1"/>
</dbReference>